<evidence type="ECO:0000256" key="7">
    <source>
        <dbReference type="RuleBase" id="RU004003"/>
    </source>
</evidence>
<dbReference type="RefSeq" id="WP_068717383.1">
    <property type="nucleotide sequence ID" value="NZ_LWDV01000009.1"/>
</dbReference>
<feature type="signal peptide" evidence="10">
    <location>
        <begin position="1"/>
        <end position="25"/>
    </location>
</feature>
<keyword evidence="4 10" id="KW-0732">Signal</keyword>
<feature type="chain" id="PRO_5008642872" evidence="10">
    <location>
        <begin position="26"/>
        <end position="596"/>
    </location>
</feature>
<sequence>MSNKKRLISLILAFAIIIFSAQVIAEEELVTLQVRDGEIKDVLVMLTDQSRMNLVPDETVEGRVTLNLTDVKLKDALETLTIAYGYKFEKINDNTYLVSKKEFEQPLEVEVKDNLLSIHISNGEIRSILKEIAQQAEINIIMDNSVKGRVSIDLDNVPLKEGLMNLLEVNGFALSEHNQIYRVIKVGESNSRRNLAISVIDEQVSIDVEQADISEVLRTIAKLSGKDMALYGGVRERIDLKIEDRSIEEAIEIILSGTRFTYSKVNDIYLIGDKSVSSPTSSLFTTDALIPLRYLEAEQVPKLLPNSLASTNVKVFKEQNAILVTGTEDDLKDLKKFIAKIDQKIPQIVVEALILDISHNEGESPQAKLGIDYDDERTLFDSVSGFLNYKSVLELPKDFYVTLQSLVNAGQVTVKANPNITTLNGQQARINVDTVEYYQVVKRDDDDEETIDYQSINTGVTLDVTPWVSSTGEITLKLNPTVSNPGTRPKSGPPNVNSREITTTVRVKDGETIVLGGLIRDESTTTESKVPILGDIPLLGKLFRSSSNELKQTELVIYITPHVLDEDNMEVEQKKQEMLDKVEEEMEKGEKLINKD</sequence>
<evidence type="ECO:0000256" key="5">
    <source>
        <dbReference type="ARBA" id="ARBA00023136"/>
    </source>
</evidence>
<evidence type="ECO:0000256" key="9">
    <source>
        <dbReference type="SAM" id="Coils"/>
    </source>
</evidence>
<evidence type="ECO:0000256" key="8">
    <source>
        <dbReference type="RuleBase" id="RU004004"/>
    </source>
</evidence>
<dbReference type="GO" id="GO:0009306">
    <property type="term" value="P:protein secretion"/>
    <property type="evidence" value="ECO:0007669"/>
    <property type="project" value="InterPro"/>
</dbReference>
<dbReference type="GO" id="GO:0015627">
    <property type="term" value="C:type II protein secretion system complex"/>
    <property type="evidence" value="ECO:0007669"/>
    <property type="project" value="TreeGrafter"/>
</dbReference>
<dbReference type="Gene3D" id="3.30.1370.120">
    <property type="match status" value="1"/>
</dbReference>
<comment type="subcellular location">
    <subcellularLocation>
        <location evidence="8">Cell outer membrane</location>
    </subcellularLocation>
    <subcellularLocation>
        <location evidence="1">Membrane</location>
    </subcellularLocation>
</comment>
<keyword evidence="13" id="KW-1185">Reference proteome</keyword>
<proteinExistence type="inferred from homology"/>
<dbReference type="Pfam" id="PF21305">
    <property type="entry name" value="type_II_gspD_N0"/>
    <property type="match status" value="1"/>
</dbReference>
<evidence type="ECO:0000313" key="13">
    <source>
        <dbReference type="Proteomes" id="UP000093514"/>
    </source>
</evidence>
<feature type="domain" description="Secretin/TonB short N-terminal" evidence="11">
    <location>
        <begin position="226"/>
        <end position="274"/>
    </location>
</feature>
<keyword evidence="2 8" id="KW-0813">Transport</keyword>
<dbReference type="InterPro" id="IPR038591">
    <property type="entry name" value="NolW-like_sf"/>
</dbReference>
<dbReference type="InterPro" id="IPR004846">
    <property type="entry name" value="T2SS/T3SS_dom"/>
</dbReference>
<gene>
    <name evidence="12" type="ORF">U472_08210</name>
</gene>
<dbReference type="AlphaFoldDB" id="A0A1C0A721"/>
<keyword evidence="5" id="KW-0472">Membrane</keyword>
<dbReference type="PRINTS" id="PR00811">
    <property type="entry name" value="BCTERIALGSPD"/>
</dbReference>
<evidence type="ECO:0000313" key="12">
    <source>
        <dbReference type="EMBL" id="OCL26001.1"/>
    </source>
</evidence>
<organism evidence="12 13">
    <name type="scientific">Orenia metallireducens</name>
    <dbReference type="NCBI Taxonomy" id="1413210"/>
    <lineage>
        <taxon>Bacteria</taxon>
        <taxon>Bacillati</taxon>
        <taxon>Bacillota</taxon>
        <taxon>Clostridia</taxon>
        <taxon>Halanaerobiales</taxon>
        <taxon>Halobacteroidaceae</taxon>
        <taxon>Orenia</taxon>
    </lineage>
</organism>
<evidence type="ECO:0000259" key="11">
    <source>
        <dbReference type="SMART" id="SM00965"/>
    </source>
</evidence>
<dbReference type="InterPro" id="IPR001775">
    <property type="entry name" value="GspD/PilQ"/>
</dbReference>
<dbReference type="PANTHER" id="PTHR30332">
    <property type="entry name" value="PROBABLE GENERAL SECRETION PATHWAY PROTEIN D"/>
    <property type="match status" value="1"/>
</dbReference>
<accession>A0A1C0A721</accession>
<keyword evidence="9" id="KW-0175">Coiled coil</keyword>
<dbReference type="Proteomes" id="UP000093514">
    <property type="component" value="Unassembled WGS sequence"/>
</dbReference>
<dbReference type="InterPro" id="IPR050810">
    <property type="entry name" value="Bact_Secretion_Sys_Channel"/>
</dbReference>
<evidence type="ECO:0000256" key="4">
    <source>
        <dbReference type="ARBA" id="ARBA00022729"/>
    </source>
</evidence>
<evidence type="ECO:0000256" key="10">
    <source>
        <dbReference type="SAM" id="SignalP"/>
    </source>
</evidence>
<evidence type="ECO:0000256" key="3">
    <source>
        <dbReference type="ARBA" id="ARBA00022692"/>
    </source>
</evidence>
<reference evidence="13" key="1">
    <citation type="submission" date="2016-07" db="EMBL/GenBank/DDBJ databases">
        <authorList>
            <person name="Florea S."/>
            <person name="Webb J.S."/>
            <person name="Jaromczyk J."/>
            <person name="Schardl C.L."/>
        </authorList>
    </citation>
    <scope>NUCLEOTIDE SEQUENCE [LARGE SCALE GENOMIC DNA]</scope>
    <source>
        <strain evidence="13">Z6</strain>
    </source>
</reference>
<reference evidence="12 13" key="2">
    <citation type="submission" date="2016-08" db="EMBL/GenBank/DDBJ databases">
        <title>Orenia metallireducens sp. nov. strain Z6, a Novel Metal-reducing Firmicute from the Deep Subsurface.</title>
        <authorList>
            <person name="Maxim B.I."/>
            <person name="Kenneth K."/>
            <person name="Flynn T.M."/>
            <person name="Oloughlin E.J."/>
            <person name="Locke R.A."/>
            <person name="Weber J.R."/>
            <person name="Egan S.M."/>
            <person name="Mackie R.I."/>
            <person name="Cann I.K."/>
        </authorList>
    </citation>
    <scope>NUCLEOTIDE SEQUENCE [LARGE SCALE GENOMIC DNA]</scope>
    <source>
        <strain evidence="12 13">Z6</strain>
    </source>
</reference>
<comment type="caution">
    <text evidence="12">The sequence shown here is derived from an EMBL/GenBank/DDBJ whole genome shotgun (WGS) entry which is preliminary data.</text>
</comment>
<evidence type="ECO:0000256" key="1">
    <source>
        <dbReference type="ARBA" id="ARBA00004370"/>
    </source>
</evidence>
<name>A0A1C0A721_9FIRM</name>
<protein>
    <submittedName>
        <fullName evidence="12">Type II and III secretion system protein</fullName>
    </submittedName>
</protein>
<evidence type="ECO:0000256" key="2">
    <source>
        <dbReference type="ARBA" id="ARBA00022448"/>
    </source>
</evidence>
<dbReference type="InterPro" id="IPR011662">
    <property type="entry name" value="Secretin/TonB_short_N"/>
</dbReference>
<feature type="coiled-coil region" evidence="9">
    <location>
        <begin position="568"/>
        <end position="595"/>
    </location>
</feature>
<dbReference type="GO" id="GO:0009279">
    <property type="term" value="C:cell outer membrane"/>
    <property type="evidence" value="ECO:0007669"/>
    <property type="project" value="UniProtKB-SubCell"/>
</dbReference>
<dbReference type="Pfam" id="PF00263">
    <property type="entry name" value="Secretin"/>
    <property type="match status" value="1"/>
</dbReference>
<comment type="similarity">
    <text evidence="7">Belongs to the bacterial secretin family.</text>
</comment>
<dbReference type="EMBL" id="LWDV01000009">
    <property type="protein sequence ID" value="OCL26001.1"/>
    <property type="molecule type" value="Genomic_DNA"/>
</dbReference>
<dbReference type="InterPro" id="IPR004845">
    <property type="entry name" value="T2SS_GspD_CS"/>
</dbReference>
<dbReference type="PANTHER" id="PTHR30332:SF24">
    <property type="entry name" value="SECRETIN GSPD-RELATED"/>
    <property type="match status" value="1"/>
</dbReference>
<dbReference type="Pfam" id="PF03958">
    <property type="entry name" value="Secretin_N"/>
    <property type="match status" value="1"/>
</dbReference>
<feature type="domain" description="Secretin/TonB short N-terminal" evidence="11">
    <location>
        <begin position="138"/>
        <end position="186"/>
    </location>
</feature>
<keyword evidence="3" id="KW-0812">Transmembrane</keyword>
<keyword evidence="6" id="KW-0998">Cell outer membrane</keyword>
<dbReference type="InterPro" id="IPR049371">
    <property type="entry name" value="GspD-like_N0"/>
</dbReference>
<dbReference type="Gene3D" id="3.30.1370.130">
    <property type="match status" value="3"/>
</dbReference>
<evidence type="ECO:0000256" key="6">
    <source>
        <dbReference type="ARBA" id="ARBA00023237"/>
    </source>
</evidence>
<feature type="domain" description="Secretin/TonB short N-terminal" evidence="11">
    <location>
        <begin position="52"/>
        <end position="101"/>
    </location>
</feature>
<dbReference type="InterPro" id="IPR005644">
    <property type="entry name" value="NolW-like"/>
</dbReference>
<dbReference type="Pfam" id="PF07660">
    <property type="entry name" value="STN"/>
    <property type="match status" value="1"/>
</dbReference>
<dbReference type="OrthoDB" id="9779724at2"/>
<dbReference type="SMART" id="SM00965">
    <property type="entry name" value="STN"/>
    <property type="match status" value="3"/>
</dbReference>
<dbReference type="PROSITE" id="PS00875">
    <property type="entry name" value="T2SP_D"/>
    <property type="match status" value="1"/>
</dbReference>